<dbReference type="InterPro" id="IPR009695">
    <property type="entry name" value="Diacylglyc_glucosyltr_N"/>
</dbReference>
<dbReference type="SUPFAM" id="SSF53756">
    <property type="entry name" value="UDP-Glycosyltransferase/glycogen phosphorylase"/>
    <property type="match status" value="1"/>
</dbReference>
<comment type="caution">
    <text evidence="7">The sequence shown here is derived from an EMBL/GenBank/DDBJ whole genome shotgun (WGS) entry which is preliminary data.</text>
</comment>
<reference evidence="7 8" key="1">
    <citation type="submission" date="2019-07" db="EMBL/GenBank/DDBJ databases">
        <authorList>
            <person name="Kim J."/>
        </authorList>
    </citation>
    <scope>NUCLEOTIDE SEQUENCE [LARGE SCALE GENOMIC DNA]</scope>
    <source>
        <strain evidence="7 8">N4</strain>
    </source>
</reference>
<dbReference type="RefSeq" id="WP_144991642.1">
    <property type="nucleotide sequence ID" value="NZ_VNJK01000001.1"/>
</dbReference>
<feature type="domain" description="Glycosyl transferase family 28 C-terminal" evidence="5">
    <location>
        <begin position="223"/>
        <end position="342"/>
    </location>
</feature>
<keyword evidence="4 7" id="KW-0808">Transferase</keyword>
<gene>
    <name evidence="7" type="ORF">FPZ44_02445</name>
</gene>
<dbReference type="OrthoDB" id="9815663at2"/>
<dbReference type="Pfam" id="PF06925">
    <property type="entry name" value="MGDG_synth"/>
    <property type="match status" value="1"/>
</dbReference>
<evidence type="ECO:0000259" key="6">
    <source>
        <dbReference type="Pfam" id="PF06925"/>
    </source>
</evidence>
<dbReference type="Pfam" id="PF04101">
    <property type="entry name" value="Glyco_tran_28_C"/>
    <property type="match status" value="1"/>
</dbReference>
<dbReference type="GO" id="GO:0016758">
    <property type="term" value="F:hexosyltransferase activity"/>
    <property type="evidence" value="ECO:0007669"/>
    <property type="project" value="InterPro"/>
</dbReference>
<dbReference type="InterPro" id="IPR050519">
    <property type="entry name" value="Glycosyltransf_28_UgtP"/>
</dbReference>
<dbReference type="PANTHER" id="PTHR43025">
    <property type="entry name" value="MONOGALACTOSYLDIACYLGLYCEROL SYNTHASE"/>
    <property type="match status" value="1"/>
</dbReference>
<evidence type="ECO:0000256" key="1">
    <source>
        <dbReference type="ARBA" id="ARBA00004370"/>
    </source>
</evidence>
<dbReference type="GO" id="GO:0009247">
    <property type="term" value="P:glycolipid biosynthetic process"/>
    <property type="evidence" value="ECO:0007669"/>
    <property type="project" value="InterPro"/>
</dbReference>
<dbReference type="InterPro" id="IPR007235">
    <property type="entry name" value="Glyco_trans_28_C"/>
</dbReference>
<sequence length="397" mass="45416">MFNDTEAQWFGSITGEKKRILLLSERFGAGHTQAAHALSVSLRRTSPHVQTRVMELGKFLNPIMAPLIIEAYRHTVTTQPKLVGYMYKKQYRRSLNRLTTLALHRLFYTHAMSVFRQLKPDMIVCTHPIPNAVVSRLRRQGLNVPLYTLITDYDAHAAWVSPMVDRYLVSTDEVKMKLVEHGVHPGRIEITGIPVHPKFCEQHDRNKKADIRKQFGLKEMPTVMVMGGGWGLMDPNDTNELLTRWTNHIQFVFCVGNNSKLREKLLKNPRFQHENVHMIGYTNEVDKLMDVSDLLVTKPGGMTCTEALAKGIPMLFYSPLPGQEEENCQYFTAKGYGEPIDCPQAVAKWMSKLAYEYEEVSARRMAYVQNASRYHPQACAESLLHDLLGEEQILSRL</sequence>
<comment type="subcellular location">
    <subcellularLocation>
        <location evidence="1">Membrane</location>
    </subcellularLocation>
</comment>
<evidence type="ECO:0000259" key="5">
    <source>
        <dbReference type="Pfam" id="PF04101"/>
    </source>
</evidence>
<comment type="similarity">
    <text evidence="2">Belongs to the glycosyltransferase 28 family.</text>
</comment>
<accession>A0A559J3S7</accession>
<dbReference type="GO" id="GO:0016020">
    <property type="term" value="C:membrane"/>
    <property type="evidence" value="ECO:0007669"/>
    <property type="project" value="UniProtKB-SubCell"/>
</dbReference>
<dbReference type="EMBL" id="VNJK01000001">
    <property type="protein sequence ID" value="TVX94539.1"/>
    <property type="molecule type" value="Genomic_DNA"/>
</dbReference>
<dbReference type="AlphaFoldDB" id="A0A559J3S7"/>
<dbReference type="PANTHER" id="PTHR43025:SF3">
    <property type="entry name" value="MONOGALACTOSYLDIACYLGLYCEROL SYNTHASE 1, CHLOROPLASTIC"/>
    <property type="match status" value="1"/>
</dbReference>
<evidence type="ECO:0000313" key="8">
    <source>
        <dbReference type="Proteomes" id="UP000318102"/>
    </source>
</evidence>
<evidence type="ECO:0000256" key="4">
    <source>
        <dbReference type="ARBA" id="ARBA00022679"/>
    </source>
</evidence>
<name>A0A559J3S7_9BACL</name>
<evidence type="ECO:0000313" key="7">
    <source>
        <dbReference type="EMBL" id="TVX94539.1"/>
    </source>
</evidence>
<keyword evidence="3" id="KW-0328">Glycosyltransferase</keyword>
<keyword evidence="8" id="KW-1185">Reference proteome</keyword>
<organism evidence="7 8">
    <name type="scientific">Paenibacillus agilis</name>
    <dbReference type="NCBI Taxonomy" id="3020863"/>
    <lineage>
        <taxon>Bacteria</taxon>
        <taxon>Bacillati</taxon>
        <taxon>Bacillota</taxon>
        <taxon>Bacilli</taxon>
        <taxon>Bacillales</taxon>
        <taxon>Paenibacillaceae</taxon>
        <taxon>Paenibacillus</taxon>
    </lineage>
</organism>
<feature type="domain" description="Diacylglycerol glucosyltransferase N-terminal" evidence="6">
    <location>
        <begin position="31"/>
        <end position="195"/>
    </location>
</feature>
<protein>
    <submittedName>
        <fullName evidence="7">UDP-N-acetylglucosamine--LPS N-acetylglucosamine transferase</fullName>
    </submittedName>
</protein>
<proteinExistence type="inferred from homology"/>
<evidence type="ECO:0000256" key="3">
    <source>
        <dbReference type="ARBA" id="ARBA00022676"/>
    </source>
</evidence>
<dbReference type="Gene3D" id="3.40.50.2000">
    <property type="entry name" value="Glycogen Phosphorylase B"/>
    <property type="match status" value="1"/>
</dbReference>
<dbReference type="Proteomes" id="UP000318102">
    <property type="component" value="Unassembled WGS sequence"/>
</dbReference>
<evidence type="ECO:0000256" key="2">
    <source>
        <dbReference type="ARBA" id="ARBA00006962"/>
    </source>
</evidence>